<dbReference type="GO" id="GO:0006310">
    <property type="term" value="P:DNA recombination"/>
    <property type="evidence" value="ECO:0007669"/>
    <property type="project" value="UniProtKB-KW"/>
</dbReference>
<dbReference type="PROSITE" id="PS51898">
    <property type="entry name" value="TYR_RECOMBINASE"/>
    <property type="match status" value="1"/>
</dbReference>
<dbReference type="InterPro" id="IPR011010">
    <property type="entry name" value="DNA_brk_join_enz"/>
</dbReference>
<evidence type="ECO:0000313" key="9">
    <source>
        <dbReference type="Proteomes" id="UP000241208"/>
    </source>
</evidence>
<protein>
    <submittedName>
        <fullName evidence="8">Site-specific integrase</fullName>
    </submittedName>
</protein>
<dbReference type="EMBL" id="PYZR01000018">
    <property type="protein sequence ID" value="PTF67066.1"/>
    <property type="molecule type" value="Genomic_DNA"/>
</dbReference>
<dbReference type="PANTHER" id="PTHR30349">
    <property type="entry name" value="PHAGE INTEGRASE-RELATED"/>
    <property type="match status" value="1"/>
</dbReference>
<dbReference type="InterPro" id="IPR004107">
    <property type="entry name" value="Integrase_SAM-like_N"/>
</dbReference>
<dbReference type="AlphaFoldDB" id="A0A2T4LUR1"/>
<dbReference type="Pfam" id="PF14657">
    <property type="entry name" value="Arm-DNA-bind_4"/>
    <property type="match status" value="1"/>
</dbReference>
<evidence type="ECO:0000256" key="4">
    <source>
        <dbReference type="ARBA" id="ARBA00023172"/>
    </source>
</evidence>
<dbReference type="InterPro" id="IPR010998">
    <property type="entry name" value="Integrase_recombinase_N"/>
</dbReference>
<dbReference type="Pfam" id="PF00589">
    <property type="entry name" value="Phage_integrase"/>
    <property type="match status" value="1"/>
</dbReference>
<organism evidence="8 9">
    <name type="scientific">Staphylococcus cohnii</name>
    <dbReference type="NCBI Taxonomy" id="29382"/>
    <lineage>
        <taxon>Bacteria</taxon>
        <taxon>Bacillati</taxon>
        <taxon>Bacillota</taxon>
        <taxon>Bacilli</taxon>
        <taxon>Bacillales</taxon>
        <taxon>Staphylococcaceae</taxon>
        <taxon>Staphylococcus</taxon>
        <taxon>Staphylococcus cohnii species complex</taxon>
    </lineage>
</organism>
<comment type="similarity">
    <text evidence="1">Belongs to the 'phage' integrase family.</text>
</comment>
<evidence type="ECO:0000259" key="6">
    <source>
        <dbReference type="PROSITE" id="PS51898"/>
    </source>
</evidence>
<evidence type="ECO:0000256" key="3">
    <source>
        <dbReference type="ARBA" id="ARBA00023125"/>
    </source>
</evidence>
<dbReference type="InterPro" id="IPR002104">
    <property type="entry name" value="Integrase_catalytic"/>
</dbReference>
<evidence type="ECO:0000256" key="1">
    <source>
        <dbReference type="ARBA" id="ARBA00008857"/>
    </source>
</evidence>
<dbReference type="RefSeq" id="WP_107523361.1">
    <property type="nucleotide sequence ID" value="NZ_JBOBEI010000001.1"/>
</dbReference>
<dbReference type="Pfam" id="PF14659">
    <property type="entry name" value="Phage_int_SAM_3"/>
    <property type="match status" value="1"/>
</dbReference>
<keyword evidence="4" id="KW-0233">DNA recombination</keyword>
<dbReference type="InterPro" id="IPR028259">
    <property type="entry name" value="AP2-like_int_N"/>
</dbReference>
<keyword evidence="3 5" id="KW-0238">DNA-binding</keyword>
<name>A0A2T4LUR1_9STAP</name>
<dbReference type="InterPro" id="IPR044068">
    <property type="entry name" value="CB"/>
</dbReference>
<dbReference type="GO" id="GO:0015074">
    <property type="term" value="P:DNA integration"/>
    <property type="evidence" value="ECO:0007669"/>
    <property type="project" value="UniProtKB-KW"/>
</dbReference>
<dbReference type="Gene3D" id="1.10.150.130">
    <property type="match status" value="1"/>
</dbReference>
<evidence type="ECO:0000256" key="2">
    <source>
        <dbReference type="ARBA" id="ARBA00022908"/>
    </source>
</evidence>
<dbReference type="PANTHER" id="PTHR30349:SF64">
    <property type="entry name" value="PROPHAGE INTEGRASE INTD-RELATED"/>
    <property type="match status" value="1"/>
</dbReference>
<dbReference type="Proteomes" id="UP000241208">
    <property type="component" value="Unassembled WGS sequence"/>
</dbReference>
<dbReference type="CDD" id="cd01189">
    <property type="entry name" value="INT_ICEBs1_C_like"/>
    <property type="match status" value="1"/>
</dbReference>
<dbReference type="GO" id="GO:0003677">
    <property type="term" value="F:DNA binding"/>
    <property type="evidence" value="ECO:0007669"/>
    <property type="project" value="UniProtKB-UniRule"/>
</dbReference>
<accession>A0A2T4LUR1</accession>
<dbReference type="STRING" id="29382.BZ166_01695"/>
<evidence type="ECO:0000313" key="8">
    <source>
        <dbReference type="EMBL" id="PTF67066.1"/>
    </source>
</evidence>
<dbReference type="PROSITE" id="PS51900">
    <property type="entry name" value="CB"/>
    <property type="match status" value="1"/>
</dbReference>
<dbReference type="InterPro" id="IPR013762">
    <property type="entry name" value="Integrase-like_cat_sf"/>
</dbReference>
<sequence length="349" mass="40870">MAYIEKRGKTWRYSISYVDDEGNRKKVQKGGYRTKQEAKRIAEDLEYKMRNGYAVSNDITFADYFYQWYEVNKLPHVSESTKRHYESAYKHIKDHFRHKLLKDIKRTEYQKFLNEYGLTHSYETIRKLNSYIRNAFDDAIHEGYVIKNPTYKAELHASVPAKTEEMKFINESEFKKLKHYFEQKNTTSSLVLLVALATGGRFSEIAKLKREDLDIKNNKIHLRGTKTETSDRIISIDTVTMKRIQSFIDSRPTNISGYIFTVDGKTITNAAVNKVLRKACDNLNIKEITIHSLRHSFCSILIHHGFSILYISKHLGHSNPATTQSIYSHLLQETYEREDEKAMKLLETI</sequence>
<reference evidence="8 9" key="1">
    <citation type="journal article" date="2016" name="Front. Microbiol.">
        <title>Comprehensive Phylogenetic Analysis of Bovine Non-aureus Staphylococci Species Based on Whole-Genome Sequencing.</title>
        <authorList>
            <person name="Naushad S."/>
            <person name="Barkema H.W."/>
            <person name="Luby C."/>
            <person name="Condas L.A."/>
            <person name="Nobrega D.B."/>
            <person name="Carson D.A."/>
            <person name="De Buck J."/>
        </authorList>
    </citation>
    <scope>NUCLEOTIDE SEQUENCE [LARGE SCALE GENOMIC DNA]</scope>
    <source>
        <strain evidence="8 9">SNUC 3829</strain>
    </source>
</reference>
<keyword evidence="2" id="KW-0229">DNA integration</keyword>
<comment type="caution">
    <text evidence="8">The sequence shown here is derived from an EMBL/GenBank/DDBJ whole genome shotgun (WGS) entry which is preliminary data.</text>
</comment>
<dbReference type="Gene3D" id="1.10.443.10">
    <property type="entry name" value="Intergrase catalytic core"/>
    <property type="match status" value="1"/>
</dbReference>
<feature type="domain" description="Tyr recombinase" evidence="6">
    <location>
        <begin position="164"/>
        <end position="343"/>
    </location>
</feature>
<evidence type="ECO:0000259" key="7">
    <source>
        <dbReference type="PROSITE" id="PS51900"/>
    </source>
</evidence>
<proteinExistence type="inferred from homology"/>
<feature type="domain" description="Core-binding (CB)" evidence="7">
    <location>
        <begin position="56"/>
        <end position="140"/>
    </location>
</feature>
<gene>
    <name evidence="8" type="ORF">BUY34_02825</name>
</gene>
<evidence type="ECO:0000256" key="5">
    <source>
        <dbReference type="PROSITE-ProRule" id="PRU01248"/>
    </source>
</evidence>
<dbReference type="SUPFAM" id="SSF56349">
    <property type="entry name" value="DNA breaking-rejoining enzymes"/>
    <property type="match status" value="1"/>
</dbReference>
<dbReference type="InterPro" id="IPR050090">
    <property type="entry name" value="Tyrosine_recombinase_XerCD"/>
</dbReference>